<organism evidence="15 16">
    <name type="scientific">Flaviaesturariibacter flavus</name>
    <dbReference type="NCBI Taxonomy" id="2502780"/>
    <lineage>
        <taxon>Bacteria</taxon>
        <taxon>Pseudomonadati</taxon>
        <taxon>Bacteroidota</taxon>
        <taxon>Chitinophagia</taxon>
        <taxon>Chitinophagales</taxon>
        <taxon>Chitinophagaceae</taxon>
        <taxon>Flaviaestuariibacter</taxon>
    </lineage>
</organism>
<dbReference type="InterPro" id="IPR000531">
    <property type="entry name" value="Beta-barrel_TonB"/>
</dbReference>
<evidence type="ECO:0000256" key="9">
    <source>
        <dbReference type="ARBA" id="ARBA00023237"/>
    </source>
</evidence>
<keyword evidence="7 11" id="KW-0798">TonB box</keyword>
<comment type="similarity">
    <text evidence="10 11">Belongs to the TonB-dependent receptor family.</text>
</comment>
<dbReference type="PANTHER" id="PTHR30069">
    <property type="entry name" value="TONB-DEPENDENT OUTER MEMBRANE RECEPTOR"/>
    <property type="match status" value="1"/>
</dbReference>
<evidence type="ECO:0000256" key="7">
    <source>
        <dbReference type="ARBA" id="ARBA00023077"/>
    </source>
</evidence>
<dbReference type="Pfam" id="PF07715">
    <property type="entry name" value="Plug"/>
    <property type="match status" value="1"/>
</dbReference>
<dbReference type="PROSITE" id="PS52016">
    <property type="entry name" value="TONB_DEPENDENT_REC_3"/>
    <property type="match status" value="1"/>
</dbReference>
<evidence type="ECO:0000256" key="8">
    <source>
        <dbReference type="ARBA" id="ARBA00023136"/>
    </source>
</evidence>
<dbReference type="SUPFAM" id="SSF56935">
    <property type="entry name" value="Porins"/>
    <property type="match status" value="1"/>
</dbReference>
<evidence type="ECO:0000256" key="11">
    <source>
        <dbReference type="RuleBase" id="RU003357"/>
    </source>
</evidence>
<feature type="domain" description="TonB-dependent receptor-like beta-barrel" evidence="13">
    <location>
        <begin position="234"/>
        <end position="650"/>
    </location>
</feature>
<evidence type="ECO:0000259" key="14">
    <source>
        <dbReference type="Pfam" id="PF07715"/>
    </source>
</evidence>
<dbReference type="EMBL" id="SJZI01000042">
    <property type="protein sequence ID" value="TCJ14251.1"/>
    <property type="molecule type" value="Genomic_DNA"/>
</dbReference>
<keyword evidence="5 12" id="KW-0732">Signal</keyword>
<accession>A0A4R1BB81</accession>
<dbReference type="CDD" id="cd01347">
    <property type="entry name" value="ligand_gated_channel"/>
    <property type="match status" value="1"/>
</dbReference>
<gene>
    <name evidence="15" type="ORF">EPD60_09620</name>
</gene>
<dbReference type="GO" id="GO:0015889">
    <property type="term" value="P:cobalamin transport"/>
    <property type="evidence" value="ECO:0007669"/>
    <property type="project" value="TreeGrafter"/>
</dbReference>
<dbReference type="GO" id="GO:0006811">
    <property type="term" value="P:monoatomic ion transport"/>
    <property type="evidence" value="ECO:0007669"/>
    <property type="project" value="UniProtKB-KW"/>
</dbReference>
<keyword evidence="9 10" id="KW-0998">Cell outer membrane</keyword>
<dbReference type="OrthoDB" id="9764669at2"/>
<proteinExistence type="inferred from homology"/>
<keyword evidence="15" id="KW-0675">Receptor</keyword>
<dbReference type="InterPro" id="IPR039426">
    <property type="entry name" value="TonB-dep_rcpt-like"/>
</dbReference>
<dbReference type="Proteomes" id="UP000295334">
    <property type="component" value="Unassembled WGS sequence"/>
</dbReference>
<evidence type="ECO:0000256" key="5">
    <source>
        <dbReference type="ARBA" id="ARBA00022729"/>
    </source>
</evidence>
<dbReference type="InterPro" id="IPR036942">
    <property type="entry name" value="Beta-barrel_TonB_sf"/>
</dbReference>
<evidence type="ECO:0000256" key="6">
    <source>
        <dbReference type="ARBA" id="ARBA00023065"/>
    </source>
</evidence>
<evidence type="ECO:0000259" key="13">
    <source>
        <dbReference type="Pfam" id="PF00593"/>
    </source>
</evidence>
<protein>
    <submittedName>
        <fullName evidence="15">TonB-dependent receptor</fullName>
    </submittedName>
</protein>
<keyword evidence="8 10" id="KW-0472">Membrane</keyword>
<evidence type="ECO:0000256" key="2">
    <source>
        <dbReference type="ARBA" id="ARBA00022448"/>
    </source>
</evidence>
<feature type="signal peptide" evidence="12">
    <location>
        <begin position="1"/>
        <end position="42"/>
    </location>
</feature>
<keyword evidence="16" id="KW-1185">Reference proteome</keyword>
<dbReference type="AlphaFoldDB" id="A0A4R1BB81"/>
<comment type="subcellular location">
    <subcellularLocation>
        <location evidence="1 10">Cell outer membrane</location>
        <topology evidence="1 10">Multi-pass membrane protein</topology>
    </subcellularLocation>
</comment>
<dbReference type="GO" id="GO:0009279">
    <property type="term" value="C:cell outer membrane"/>
    <property type="evidence" value="ECO:0007669"/>
    <property type="project" value="UniProtKB-SubCell"/>
</dbReference>
<evidence type="ECO:0000313" key="16">
    <source>
        <dbReference type="Proteomes" id="UP000295334"/>
    </source>
</evidence>
<evidence type="ECO:0000256" key="3">
    <source>
        <dbReference type="ARBA" id="ARBA00022452"/>
    </source>
</evidence>
<dbReference type="PANTHER" id="PTHR30069:SF53">
    <property type="entry name" value="COLICIN I RECEPTOR-RELATED"/>
    <property type="match status" value="1"/>
</dbReference>
<keyword evidence="6" id="KW-0406">Ion transport</keyword>
<name>A0A4R1BB81_9BACT</name>
<sequence>MESSRFLFLSLFPEAVTQTFFLFMKKQAFVVAAIAFSSPLLAQQAADSATTLDEVVVTANKFPKSAAETGKEVTVIGRDVLDRNSGRSVSEVLAVQAGFRVVGSQNNLGTNQDLYLRGAGVGKTLILIDGIPAYDPSGIDQAFDLNSVPLDNIERVEIVKGALSTLYGSDAIAGVVNIITRKGSNGTRFNGTLAGGSFGTLKGSGNLSGSYGQSQYSIGYSRLSASNGFSSARDSSAKGAGFDNDRYRQDVLNASLTTALSSSVSLRLYGQHSRYIADADAGSFLDDKDYTITTRNYLAGASATWQYGKHTLYVNYNYNALERAYLDDSTSVPGFVKFAKRNFIGRTHFGEAYTRIAANKNIDLLAGVDARLQNSDQSDFYRTAYGDLENRLGQDSARTEQYSAFASVILKNLGSFNLELGGRLNHHTEYGNNFTFSFNPSYTIGREVKFFVNIASGFKAPSLYQIYNSEYGGPALKAERSINADFGAQYQPTRDVMLRATYFNRDVKNGLDYNYATNNYFNYNRQKDHGLELEAQGKWGKFFGNANYTWVTGKVNTLGYVDLNAWPVVVKGDTTYNNLFRRPEHSYNLTAGYNADGRWILSATLRHIGKRLEGRYAAEPLPMAAYSTLDIYGEYRILPALRLFADLRNVTDEQFTEVYGYNSRRFNFMAGLTYNIH</sequence>
<keyword evidence="4 10" id="KW-0812">Transmembrane</keyword>
<evidence type="ECO:0000256" key="4">
    <source>
        <dbReference type="ARBA" id="ARBA00022692"/>
    </source>
</evidence>
<comment type="caution">
    <text evidence="15">The sequence shown here is derived from an EMBL/GenBank/DDBJ whole genome shotgun (WGS) entry which is preliminary data.</text>
</comment>
<feature type="chain" id="PRO_5020658488" evidence="12">
    <location>
        <begin position="43"/>
        <end position="677"/>
    </location>
</feature>
<evidence type="ECO:0000313" key="15">
    <source>
        <dbReference type="EMBL" id="TCJ14251.1"/>
    </source>
</evidence>
<dbReference type="Gene3D" id="2.170.130.10">
    <property type="entry name" value="TonB-dependent receptor, plug domain"/>
    <property type="match status" value="1"/>
</dbReference>
<dbReference type="InterPro" id="IPR037066">
    <property type="entry name" value="Plug_dom_sf"/>
</dbReference>
<keyword evidence="2 10" id="KW-0813">Transport</keyword>
<keyword evidence="3 10" id="KW-1134">Transmembrane beta strand</keyword>
<evidence type="ECO:0000256" key="10">
    <source>
        <dbReference type="PROSITE-ProRule" id="PRU01360"/>
    </source>
</evidence>
<dbReference type="Pfam" id="PF00593">
    <property type="entry name" value="TonB_dep_Rec_b-barrel"/>
    <property type="match status" value="1"/>
</dbReference>
<dbReference type="InterPro" id="IPR012910">
    <property type="entry name" value="Plug_dom"/>
</dbReference>
<dbReference type="Gene3D" id="2.40.170.20">
    <property type="entry name" value="TonB-dependent receptor, beta-barrel domain"/>
    <property type="match status" value="1"/>
</dbReference>
<evidence type="ECO:0000256" key="12">
    <source>
        <dbReference type="SAM" id="SignalP"/>
    </source>
</evidence>
<reference evidence="15 16" key="1">
    <citation type="submission" date="2019-03" db="EMBL/GenBank/DDBJ databases">
        <authorList>
            <person name="Kim M.K.M."/>
        </authorList>
    </citation>
    <scope>NUCLEOTIDE SEQUENCE [LARGE SCALE GENOMIC DNA]</scope>
    <source>
        <strain evidence="15 16">17J68-12</strain>
    </source>
</reference>
<evidence type="ECO:0000256" key="1">
    <source>
        <dbReference type="ARBA" id="ARBA00004571"/>
    </source>
</evidence>
<feature type="domain" description="TonB-dependent receptor plug" evidence="14">
    <location>
        <begin position="67"/>
        <end position="175"/>
    </location>
</feature>